<dbReference type="Proteomes" id="UP000054843">
    <property type="component" value="Unassembled WGS sequence"/>
</dbReference>
<reference evidence="1 2" key="1">
    <citation type="submission" date="2015-01" db="EMBL/GenBank/DDBJ databases">
        <title>Evolution of Trichinella species and genotypes.</title>
        <authorList>
            <person name="Korhonen P.K."/>
            <person name="Edoardo P."/>
            <person name="Giuseppe L.R."/>
            <person name="Gasser R.B."/>
        </authorList>
    </citation>
    <scope>NUCLEOTIDE SEQUENCE [LARGE SCALE GENOMIC DNA]</scope>
    <source>
        <strain evidence="1">ISS1980</strain>
    </source>
</reference>
<dbReference type="OrthoDB" id="6279772at2759"/>
<name>A0A0V1NA85_9BILA</name>
<organism evidence="1 2">
    <name type="scientific">Trichinella papuae</name>
    <dbReference type="NCBI Taxonomy" id="268474"/>
    <lineage>
        <taxon>Eukaryota</taxon>
        <taxon>Metazoa</taxon>
        <taxon>Ecdysozoa</taxon>
        <taxon>Nematoda</taxon>
        <taxon>Enoplea</taxon>
        <taxon>Dorylaimia</taxon>
        <taxon>Trichinellida</taxon>
        <taxon>Trichinellidae</taxon>
        <taxon>Trichinella</taxon>
    </lineage>
</organism>
<keyword evidence="2" id="KW-1185">Reference proteome</keyword>
<proteinExistence type="predicted"/>
<feature type="non-terminal residue" evidence="1">
    <location>
        <position position="1"/>
    </location>
</feature>
<dbReference type="EMBL" id="JYDO01000001">
    <property type="protein sequence ID" value="KRZ80934.1"/>
    <property type="molecule type" value="Genomic_DNA"/>
</dbReference>
<comment type="caution">
    <text evidence="1">The sequence shown here is derived from an EMBL/GenBank/DDBJ whole genome shotgun (WGS) entry which is preliminary data.</text>
</comment>
<evidence type="ECO:0000313" key="1">
    <source>
        <dbReference type="EMBL" id="KRZ80934.1"/>
    </source>
</evidence>
<gene>
    <name evidence="1" type="ORF">T10_1835</name>
</gene>
<accession>A0A0V1NA85</accession>
<evidence type="ECO:0000313" key="2">
    <source>
        <dbReference type="Proteomes" id="UP000054843"/>
    </source>
</evidence>
<dbReference type="AlphaFoldDB" id="A0A0V1NA85"/>
<protein>
    <submittedName>
        <fullName evidence="1">Uncharacterized protein</fullName>
    </submittedName>
</protein>
<sequence length="121" mass="13483">LTTNTVIFLAHQKITVEILFFVSFRYRKPTTRLVTWLSTEHNDGSIIAVLAVKLSAVMVRPSRSKVFIVDKVFFLVFSSLTDAIAADVDNPLELVEDASCEVLKAVCSNVTSTQKMTVFAR</sequence>
<feature type="non-terminal residue" evidence="1">
    <location>
        <position position="121"/>
    </location>
</feature>